<evidence type="ECO:0000259" key="2">
    <source>
        <dbReference type="SMART" id="SM01217"/>
    </source>
</evidence>
<evidence type="ECO:0000256" key="1">
    <source>
        <dbReference type="ARBA" id="ARBA00022801"/>
    </source>
</evidence>
<comment type="caution">
    <text evidence="3">The sequence shown here is derived from an EMBL/GenBank/DDBJ whole genome shotgun (WGS) entry which is preliminary data.</text>
</comment>
<dbReference type="Proteomes" id="UP001604336">
    <property type="component" value="Unassembled WGS sequence"/>
</dbReference>
<dbReference type="SUPFAM" id="SSF51445">
    <property type="entry name" value="(Trans)glycosidases"/>
    <property type="match status" value="1"/>
</dbReference>
<dbReference type="InterPro" id="IPR013783">
    <property type="entry name" value="Ig-like_fold"/>
</dbReference>
<dbReference type="PANTHER" id="PTHR42721">
    <property type="entry name" value="SUGAR HYDROLASE-RELATED"/>
    <property type="match status" value="1"/>
</dbReference>
<dbReference type="InterPro" id="IPR026891">
    <property type="entry name" value="Fn3-like"/>
</dbReference>
<evidence type="ECO:0000313" key="4">
    <source>
        <dbReference type="Proteomes" id="UP001604336"/>
    </source>
</evidence>
<dbReference type="Gene3D" id="3.20.20.300">
    <property type="entry name" value="Glycoside hydrolase, family 3, N-terminal domain"/>
    <property type="match status" value="1"/>
</dbReference>
<reference evidence="4" key="1">
    <citation type="submission" date="2024-07" db="EMBL/GenBank/DDBJ databases">
        <title>Two chromosome-level genome assemblies of Korean endemic species Abeliophyllum distichum and Forsythia ovata (Oleaceae).</title>
        <authorList>
            <person name="Jang H."/>
        </authorList>
    </citation>
    <scope>NUCLEOTIDE SEQUENCE [LARGE SCALE GENOMIC DNA]</scope>
</reference>
<dbReference type="Pfam" id="PF14310">
    <property type="entry name" value="Fn3-like"/>
    <property type="match status" value="1"/>
</dbReference>
<name>A0ABD1SSY1_9LAMI</name>
<keyword evidence="1" id="KW-0378">Hydrolase</keyword>
<protein>
    <submittedName>
        <fullName evidence="3">Beta-D-xylosidase 7</fullName>
    </submittedName>
</protein>
<feature type="domain" description="Fibronectin type III-like" evidence="2">
    <location>
        <begin position="186"/>
        <end position="255"/>
    </location>
</feature>
<evidence type="ECO:0000313" key="3">
    <source>
        <dbReference type="EMBL" id="KAL2503807.1"/>
    </source>
</evidence>
<gene>
    <name evidence="3" type="ORF">Adt_19428</name>
</gene>
<keyword evidence="4" id="KW-1185">Reference proteome</keyword>
<dbReference type="GO" id="GO:0016787">
    <property type="term" value="F:hydrolase activity"/>
    <property type="evidence" value="ECO:0007669"/>
    <property type="project" value="UniProtKB-KW"/>
</dbReference>
<accession>A0ABD1SSY1</accession>
<dbReference type="AlphaFoldDB" id="A0ABD1SSY1"/>
<dbReference type="Gene3D" id="2.60.40.10">
    <property type="entry name" value="Immunoglobulins"/>
    <property type="match status" value="1"/>
</dbReference>
<proteinExistence type="predicted"/>
<dbReference type="SMART" id="SM01217">
    <property type="entry name" value="Fn3_like"/>
    <property type="match status" value="1"/>
</dbReference>
<dbReference type="EMBL" id="JBFOLK010000006">
    <property type="protein sequence ID" value="KAL2503807.1"/>
    <property type="molecule type" value="Genomic_DNA"/>
</dbReference>
<dbReference type="InterPro" id="IPR044993">
    <property type="entry name" value="BXL"/>
</dbReference>
<dbReference type="InterPro" id="IPR036962">
    <property type="entry name" value="Glyco_hydro_3_N_sf"/>
</dbReference>
<dbReference type="PANTHER" id="PTHR42721:SF19">
    <property type="entry name" value="FIBRONECTIN TYPE III-LIKE DOMAIN-CONTAINING PROTEIN"/>
    <property type="match status" value="1"/>
</dbReference>
<sequence>MKTLHIINVNALNVVHNDPLTYLIDDVLNPKQPLPPFSCDSTNPSTNSFPFCNTSLPISQRVQDLVACFTLDEKISQHVNKASAVSLLGIPYYQWWSEDLHGVAVAVGVENGVMFNESIQAASSFPQVILTAATFNANLWYRIAKRHRVENSGYIPVSAIGLEFCSKAKFSAIVGVKNQGKMAGKHPVLLFLRQEKAGSGSPIKQLVGFQIVRLNPKAKANVDIQVNPCEHFSRANEDGLLVIEKGIQLLVVGDRRIFY</sequence>
<dbReference type="InterPro" id="IPR017853">
    <property type="entry name" value="GH"/>
</dbReference>
<organism evidence="3 4">
    <name type="scientific">Abeliophyllum distichum</name>
    <dbReference type="NCBI Taxonomy" id="126358"/>
    <lineage>
        <taxon>Eukaryota</taxon>
        <taxon>Viridiplantae</taxon>
        <taxon>Streptophyta</taxon>
        <taxon>Embryophyta</taxon>
        <taxon>Tracheophyta</taxon>
        <taxon>Spermatophyta</taxon>
        <taxon>Magnoliopsida</taxon>
        <taxon>eudicotyledons</taxon>
        <taxon>Gunneridae</taxon>
        <taxon>Pentapetalae</taxon>
        <taxon>asterids</taxon>
        <taxon>lamiids</taxon>
        <taxon>Lamiales</taxon>
        <taxon>Oleaceae</taxon>
        <taxon>Forsythieae</taxon>
        <taxon>Abeliophyllum</taxon>
    </lineage>
</organism>